<dbReference type="InterPro" id="IPR000182">
    <property type="entry name" value="GNAT_dom"/>
</dbReference>
<feature type="domain" description="N-acetyltransferase" evidence="1">
    <location>
        <begin position="52"/>
        <end position="200"/>
    </location>
</feature>
<evidence type="ECO:0000313" key="3">
    <source>
        <dbReference type="Proteomes" id="UP001501444"/>
    </source>
</evidence>
<reference evidence="2 3" key="1">
    <citation type="journal article" date="2019" name="Int. J. Syst. Evol. Microbiol.">
        <title>The Global Catalogue of Microorganisms (GCM) 10K type strain sequencing project: providing services to taxonomists for standard genome sequencing and annotation.</title>
        <authorList>
            <consortium name="The Broad Institute Genomics Platform"/>
            <consortium name="The Broad Institute Genome Sequencing Center for Infectious Disease"/>
            <person name="Wu L."/>
            <person name="Ma J."/>
        </authorList>
    </citation>
    <scope>NUCLEOTIDE SEQUENCE [LARGE SCALE GENOMIC DNA]</scope>
    <source>
        <strain evidence="2 3">JCM 3272</strain>
    </source>
</reference>
<dbReference type="SUPFAM" id="SSF55729">
    <property type="entry name" value="Acyl-CoA N-acyltransferases (Nat)"/>
    <property type="match status" value="1"/>
</dbReference>
<dbReference type="PROSITE" id="PS51186">
    <property type="entry name" value="GNAT"/>
    <property type="match status" value="1"/>
</dbReference>
<dbReference type="InterPro" id="IPR016181">
    <property type="entry name" value="Acyl_CoA_acyltransferase"/>
</dbReference>
<dbReference type="Pfam" id="PF00583">
    <property type="entry name" value="Acetyltransf_1"/>
    <property type="match status" value="1"/>
</dbReference>
<organism evidence="2 3">
    <name type="scientific">Dactylosporangium salmoneum</name>
    <dbReference type="NCBI Taxonomy" id="53361"/>
    <lineage>
        <taxon>Bacteria</taxon>
        <taxon>Bacillati</taxon>
        <taxon>Actinomycetota</taxon>
        <taxon>Actinomycetes</taxon>
        <taxon>Micromonosporales</taxon>
        <taxon>Micromonosporaceae</taxon>
        <taxon>Dactylosporangium</taxon>
    </lineage>
</organism>
<name>A0ABN3FVK5_9ACTN</name>
<proteinExistence type="predicted"/>
<dbReference type="CDD" id="cd04301">
    <property type="entry name" value="NAT_SF"/>
    <property type="match status" value="1"/>
</dbReference>
<dbReference type="Proteomes" id="UP001501444">
    <property type="component" value="Unassembled WGS sequence"/>
</dbReference>
<dbReference type="Gene3D" id="3.40.630.30">
    <property type="match status" value="1"/>
</dbReference>
<accession>A0ABN3FVK5</accession>
<protein>
    <recommendedName>
        <fullName evidence="1">N-acetyltransferase domain-containing protein</fullName>
    </recommendedName>
</protein>
<dbReference type="EMBL" id="BAAARV010000018">
    <property type="protein sequence ID" value="GAA2338507.1"/>
    <property type="molecule type" value="Genomic_DNA"/>
</dbReference>
<evidence type="ECO:0000259" key="1">
    <source>
        <dbReference type="PROSITE" id="PS51186"/>
    </source>
</evidence>
<dbReference type="RefSeq" id="WP_344612023.1">
    <property type="nucleotide sequence ID" value="NZ_BAAARV010000018.1"/>
</dbReference>
<gene>
    <name evidence="2" type="ORF">GCM10010170_020190</name>
</gene>
<evidence type="ECO:0000313" key="2">
    <source>
        <dbReference type="EMBL" id="GAA2338507.1"/>
    </source>
</evidence>
<keyword evidence="3" id="KW-1185">Reference proteome</keyword>
<comment type="caution">
    <text evidence="2">The sequence shown here is derived from an EMBL/GenBank/DDBJ whole genome shotgun (WGS) entry which is preliminary data.</text>
</comment>
<sequence length="200" mass="21540">MTRAVVWGDEPLPPGARVLLRLALLAQRLDDPATLAACAAIATGPAPGYDIVRWRDRAPDRYAGDLGAVLDRLLDAPGAHLQMPARDWGAAEVRAWEAGHAGALLVTAAVHGGRLVAATVAVVPGGAEEAEQHDTAVLPEHRGRGLARRVKAAQALWLREQFPAVRQVTVTVNQENLPMLAVNRAIGYRTVRERLLVEWD</sequence>